<feature type="domain" description="Peptidase S9 prolyl oligopeptidase catalytic" evidence="8">
    <location>
        <begin position="169"/>
        <end position="248"/>
    </location>
</feature>
<evidence type="ECO:0000256" key="1">
    <source>
        <dbReference type="ARBA" id="ARBA00001070"/>
    </source>
</evidence>
<accession>A0A4S8KU98</accession>
<dbReference type="GO" id="GO:0070012">
    <property type="term" value="F:oligopeptidase activity"/>
    <property type="evidence" value="ECO:0007669"/>
    <property type="project" value="TreeGrafter"/>
</dbReference>
<dbReference type="Pfam" id="PF02897">
    <property type="entry name" value="Peptidase_S9_N"/>
    <property type="match status" value="1"/>
</dbReference>
<gene>
    <name evidence="10" type="ORF">K435DRAFT_875474</name>
</gene>
<evidence type="ECO:0000256" key="6">
    <source>
        <dbReference type="ARBA" id="ARBA00022825"/>
    </source>
</evidence>
<evidence type="ECO:0000256" key="4">
    <source>
        <dbReference type="ARBA" id="ARBA00022670"/>
    </source>
</evidence>
<comment type="similarity">
    <text evidence="2 7">Belongs to the peptidase S9A family.</text>
</comment>
<dbReference type="Gene3D" id="3.40.50.1820">
    <property type="entry name" value="alpha/beta hydrolase"/>
    <property type="match status" value="1"/>
</dbReference>
<dbReference type="GO" id="GO:0004252">
    <property type="term" value="F:serine-type endopeptidase activity"/>
    <property type="evidence" value="ECO:0007669"/>
    <property type="project" value="UniProtKB-UniRule"/>
</dbReference>
<evidence type="ECO:0000259" key="8">
    <source>
        <dbReference type="Pfam" id="PF00326"/>
    </source>
</evidence>
<evidence type="ECO:0000256" key="7">
    <source>
        <dbReference type="RuleBase" id="RU368024"/>
    </source>
</evidence>
<reference evidence="10 11" key="1">
    <citation type="journal article" date="2019" name="Nat. Ecol. Evol.">
        <title>Megaphylogeny resolves global patterns of mushroom evolution.</title>
        <authorList>
            <person name="Varga T."/>
            <person name="Krizsan K."/>
            <person name="Foldi C."/>
            <person name="Dima B."/>
            <person name="Sanchez-Garcia M."/>
            <person name="Sanchez-Ramirez S."/>
            <person name="Szollosi G.J."/>
            <person name="Szarkandi J.G."/>
            <person name="Papp V."/>
            <person name="Albert L."/>
            <person name="Andreopoulos W."/>
            <person name="Angelini C."/>
            <person name="Antonin V."/>
            <person name="Barry K.W."/>
            <person name="Bougher N.L."/>
            <person name="Buchanan P."/>
            <person name="Buyck B."/>
            <person name="Bense V."/>
            <person name="Catcheside P."/>
            <person name="Chovatia M."/>
            <person name="Cooper J."/>
            <person name="Damon W."/>
            <person name="Desjardin D."/>
            <person name="Finy P."/>
            <person name="Geml J."/>
            <person name="Haridas S."/>
            <person name="Hughes K."/>
            <person name="Justo A."/>
            <person name="Karasinski D."/>
            <person name="Kautmanova I."/>
            <person name="Kiss B."/>
            <person name="Kocsube S."/>
            <person name="Kotiranta H."/>
            <person name="LaButti K.M."/>
            <person name="Lechner B.E."/>
            <person name="Liimatainen K."/>
            <person name="Lipzen A."/>
            <person name="Lukacs Z."/>
            <person name="Mihaltcheva S."/>
            <person name="Morgado L.N."/>
            <person name="Niskanen T."/>
            <person name="Noordeloos M.E."/>
            <person name="Ohm R.A."/>
            <person name="Ortiz-Santana B."/>
            <person name="Ovrebo C."/>
            <person name="Racz N."/>
            <person name="Riley R."/>
            <person name="Savchenko A."/>
            <person name="Shiryaev A."/>
            <person name="Soop K."/>
            <person name="Spirin V."/>
            <person name="Szebenyi C."/>
            <person name="Tomsovsky M."/>
            <person name="Tulloss R.E."/>
            <person name="Uehling J."/>
            <person name="Grigoriev I.V."/>
            <person name="Vagvolgyi C."/>
            <person name="Papp T."/>
            <person name="Martin F.M."/>
            <person name="Miettinen O."/>
            <person name="Hibbett D.S."/>
            <person name="Nagy L.G."/>
        </authorList>
    </citation>
    <scope>NUCLEOTIDE SEQUENCE [LARGE SCALE GENOMIC DNA]</scope>
    <source>
        <strain evidence="10 11">CBS 962.96</strain>
    </source>
</reference>
<keyword evidence="5 7" id="KW-0378">Hydrolase</keyword>
<feature type="domain" description="Peptidase S9A N-terminal" evidence="9">
    <location>
        <begin position="40"/>
        <end position="111"/>
    </location>
</feature>
<dbReference type="InterPro" id="IPR002471">
    <property type="entry name" value="Pept_S9_AS"/>
</dbReference>
<evidence type="ECO:0000256" key="2">
    <source>
        <dbReference type="ARBA" id="ARBA00005228"/>
    </source>
</evidence>
<dbReference type="Pfam" id="PF00326">
    <property type="entry name" value="Peptidase_S9"/>
    <property type="match status" value="1"/>
</dbReference>
<dbReference type="InterPro" id="IPR002470">
    <property type="entry name" value="Peptidase_S9A"/>
</dbReference>
<evidence type="ECO:0000313" key="11">
    <source>
        <dbReference type="Proteomes" id="UP000297245"/>
    </source>
</evidence>
<comment type="catalytic activity">
    <reaction evidence="1">
        <text>Hydrolysis of Pro-|-Xaa &gt;&gt; Ala-|-Xaa in oligopeptides.</text>
        <dbReference type="EC" id="3.4.21.26"/>
    </reaction>
</comment>
<keyword evidence="6 7" id="KW-0720">Serine protease</keyword>
<dbReference type="GO" id="GO:0006508">
    <property type="term" value="P:proteolysis"/>
    <property type="evidence" value="ECO:0007669"/>
    <property type="project" value="UniProtKB-KW"/>
</dbReference>
<comment type="subunit">
    <text evidence="3">Monomer.</text>
</comment>
<protein>
    <recommendedName>
        <fullName evidence="7">Prolyl endopeptidase</fullName>
        <ecNumber evidence="7">3.4.21.-</ecNumber>
    </recommendedName>
</protein>
<keyword evidence="4 7" id="KW-0645">Protease</keyword>
<dbReference type="GO" id="GO:0005829">
    <property type="term" value="C:cytosol"/>
    <property type="evidence" value="ECO:0007669"/>
    <property type="project" value="TreeGrafter"/>
</dbReference>
<evidence type="ECO:0000259" key="9">
    <source>
        <dbReference type="Pfam" id="PF02897"/>
    </source>
</evidence>
<evidence type="ECO:0000256" key="3">
    <source>
        <dbReference type="ARBA" id="ARBA00011245"/>
    </source>
</evidence>
<dbReference type="PROSITE" id="PS00708">
    <property type="entry name" value="PRO_ENDOPEP_SER"/>
    <property type="match status" value="1"/>
</dbReference>
<name>A0A4S8KU98_DENBC</name>
<dbReference type="InterPro" id="IPR029058">
    <property type="entry name" value="AB_hydrolase_fold"/>
</dbReference>
<dbReference type="EC" id="3.4.21.-" evidence="7"/>
<keyword evidence="11" id="KW-1185">Reference proteome</keyword>
<dbReference type="PRINTS" id="PR00862">
    <property type="entry name" value="PROLIGOPTASE"/>
</dbReference>
<dbReference type="InterPro" id="IPR023302">
    <property type="entry name" value="Pept_S9A_N"/>
</dbReference>
<sequence>MRQNWRRRLEDLLHDKPPSSELQSGAKDPNALLIAASIHAKDKLVLVYLRDARHEIHVHDLITGRPLRRILRDLVGQFMVTGRRVDKDMFIFYSGFTSPGTVYRYRFDDERDMCSLFRTIRIPGLDLDKFVTESVFYPSKDGISNAPDILRLYDIVLQDLSSDQSLSGGSEYYGESWHRAGMLGNKQNVFNDLNAATEWLVANKYANKDHIAIHGGSNGGVLTTACANQAPGLYRCVITIGGIIDMLRVC</sequence>
<dbReference type="PANTHER" id="PTHR42881:SF2">
    <property type="entry name" value="PROLYL ENDOPEPTIDASE"/>
    <property type="match status" value="1"/>
</dbReference>
<dbReference type="SUPFAM" id="SSF50993">
    <property type="entry name" value="Peptidase/esterase 'gauge' domain"/>
    <property type="match status" value="1"/>
</dbReference>
<evidence type="ECO:0000256" key="5">
    <source>
        <dbReference type="ARBA" id="ARBA00022801"/>
    </source>
</evidence>
<dbReference type="EMBL" id="ML180027">
    <property type="protein sequence ID" value="THU79419.1"/>
    <property type="molecule type" value="Genomic_DNA"/>
</dbReference>
<dbReference type="PANTHER" id="PTHR42881">
    <property type="entry name" value="PROLYL ENDOPEPTIDASE"/>
    <property type="match status" value="1"/>
</dbReference>
<dbReference type="InterPro" id="IPR001375">
    <property type="entry name" value="Peptidase_S9_cat"/>
</dbReference>
<dbReference type="Proteomes" id="UP000297245">
    <property type="component" value="Unassembled WGS sequence"/>
</dbReference>
<proteinExistence type="inferred from homology"/>
<organism evidence="10 11">
    <name type="scientific">Dendrothele bispora (strain CBS 962.96)</name>
    <dbReference type="NCBI Taxonomy" id="1314807"/>
    <lineage>
        <taxon>Eukaryota</taxon>
        <taxon>Fungi</taxon>
        <taxon>Dikarya</taxon>
        <taxon>Basidiomycota</taxon>
        <taxon>Agaricomycotina</taxon>
        <taxon>Agaricomycetes</taxon>
        <taxon>Agaricomycetidae</taxon>
        <taxon>Agaricales</taxon>
        <taxon>Agaricales incertae sedis</taxon>
        <taxon>Dendrothele</taxon>
    </lineage>
</organism>
<dbReference type="AlphaFoldDB" id="A0A4S8KU98"/>
<dbReference type="OrthoDB" id="248387at2759"/>
<dbReference type="InterPro" id="IPR051167">
    <property type="entry name" value="Prolyl_oligopep/macrocyclase"/>
</dbReference>
<dbReference type="SUPFAM" id="SSF53474">
    <property type="entry name" value="alpha/beta-Hydrolases"/>
    <property type="match status" value="1"/>
</dbReference>
<evidence type="ECO:0000313" key="10">
    <source>
        <dbReference type="EMBL" id="THU79419.1"/>
    </source>
</evidence>
<dbReference type="Gene3D" id="2.130.10.120">
    <property type="entry name" value="Prolyl oligopeptidase, N-terminal domain"/>
    <property type="match status" value="1"/>
</dbReference>